<dbReference type="PANTHER" id="PTHR37826:SF2">
    <property type="entry name" value="ZINC-RIBBON DOMAIN-CONTAINING PROTEIN"/>
    <property type="match status" value="1"/>
</dbReference>
<dbReference type="InterPro" id="IPR033880">
    <property type="entry name" value="SPFH_YdjI"/>
</dbReference>
<evidence type="ECO:0000313" key="2">
    <source>
        <dbReference type="EMBL" id="OJG91643.1"/>
    </source>
</evidence>
<gene>
    <name evidence="2" type="ORF">RV15_GL000527</name>
</gene>
<evidence type="ECO:0000259" key="1">
    <source>
        <dbReference type="Pfam" id="PF13421"/>
    </source>
</evidence>
<comment type="caution">
    <text evidence="2">The sequence shown here is derived from an EMBL/GenBank/DDBJ whole genome shotgun (WGS) entry which is preliminary data.</text>
</comment>
<dbReference type="Pfam" id="PF13421">
    <property type="entry name" value="Band_7_1"/>
    <property type="match status" value="1"/>
</dbReference>
<dbReference type="PANTHER" id="PTHR37826">
    <property type="entry name" value="FLOTILLIN BAND_7_5 DOMAIN PROTEIN"/>
    <property type="match status" value="1"/>
</dbReference>
<dbReference type="Proteomes" id="UP000183039">
    <property type="component" value="Unassembled WGS sequence"/>
</dbReference>
<evidence type="ECO:0000313" key="3">
    <source>
        <dbReference type="Proteomes" id="UP000183039"/>
    </source>
</evidence>
<accession>A0AA91GHD1</accession>
<feature type="domain" description="SPFH" evidence="1">
    <location>
        <begin position="132"/>
        <end position="293"/>
    </location>
</feature>
<proteinExistence type="predicted"/>
<name>A0AA91GHD1_9ENTE</name>
<dbReference type="AlphaFoldDB" id="A0AA91GHD1"/>
<dbReference type="EMBL" id="JXLC01000012">
    <property type="protein sequence ID" value="OJG91643.1"/>
    <property type="molecule type" value="Genomic_DNA"/>
</dbReference>
<sequence>MQAISNFLSELNIPAMLLILGGIQMGIIKAATSTIGGGLADQWLEVIEPDNMGDTTVMTKGVFVRKNDKRGSNRKGTQDVLTDGSVIHVYPNMMMILVDGGKIIDYTAEEGYYTVKNDSAPSAFNGSLKDAISETFDRFKFGGVTPQKQQVFYINLQEIKGIKFGTSSPINYFDNFYNAELFLRAHGNYSIKITDPLLFFSNAIPRNKSQVDINDINEQYLAEFLSALQSVINKMSADGERISYVPSKSLELSKYMGQALDDEWRELRGMEIVSVAVASISYTDDSTKLINMRNQGAMLSDASIREGYVQGSMARGMEAAGNNEGGAMNGFMGVGMGMNTSGNYFAQASQTNQQQMQEKQNQQNAQGATDTWTCPQCGTENSGKFCSNCGTPKPTNEKPKLEMKCSECSEIVDLSNGIPKFCPHCGKPFQGIPL</sequence>
<reference evidence="2 3" key="1">
    <citation type="submission" date="2014-12" db="EMBL/GenBank/DDBJ databases">
        <title>Draft genome sequences of 29 type strains of Enterococci.</title>
        <authorList>
            <person name="Zhong Z."/>
            <person name="Sun Z."/>
            <person name="Liu W."/>
            <person name="Zhang W."/>
            <person name="Zhang H."/>
        </authorList>
    </citation>
    <scope>NUCLEOTIDE SEQUENCE [LARGE SCALE GENOMIC DNA]</scope>
    <source>
        <strain evidence="2 3">DSM 22801</strain>
    </source>
</reference>
<dbReference type="CDD" id="cd03408">
    <property type="entry name" value="SPFH_like_u1"/>
    <property type="match status" value="1"/>
</dbReference>
<protein>
    <recommendedName>
        <fullName evidence="1">SPFH domain-containing protein</fullName>
    </recommendedName>
</protein>
<organism evidence="2 3">
    <name type="scientific">Enterococcus silesiacus</name>
    <dbReference type="NCBI Taxonomy" id="332949"/>
    <lineage>
        <taxon>Bacteria</taxon>
        <taxon>Bacillati</taxon>
        <taxon>Bacillota</taxon>
        <taxon>Bacilli</taxon>
        <taxon>Lactobacillales</taxon>
        <taxon>Enterococcaceae</taxon>
        <taxon>Enterococcus</taxon>
    </lineage>
</organism>